<reference evidence="3" key="1">
    <citation type="journal article" date="2019" name="Int. J. Syst. Evol. Microbiol.">
        <title>The Global Catalogue of Microorganisms (GCM) 10K type strain sequencing project: providing services to taxonomists for standard genome sequencing and annotation.</title>
        <authorList>
            <consortium name="The Broad Institute Genomics Platform"/>
            <consortium name="The Broad Institute Genome Sequencing Center for Infectious Disease"/>
            <person name="Wu L."/>
            <person name="Ma J."/>
        </authorList>
    </citation>
    <scope>NUCLEOTIDE SEQUENCE [LARGE SCALE GENOMIC DNA]</scope>
    <source>
        <strain evidence="3">JCM 14718</strain>
    </source>
</reference>
<dbReference type="RefSeq" id="WP_163568812.1">
    <property type="nucleotide sequence ID" value="NZ_BAAANY010000008.1"/>
</dbReference>
<name>A0ABP4SPS3_9ACTN</name>
<sequence>MRRRAFRIIGATLATDCLGLAVVGVPAQAAAGVTPHSLPWTGNRPSPDAWTPTGTVDNSDLINGKWMITGRATDPSTSNTIKVVLAIGTNKYPLVASRDRTDAHNPRGFGAKVPAAGITTPQPASVVAINVGAGHDYLLGQTVVSAYSQRG</sequence>
<comment type="caution">
    <text evidence="2">The sequence shown here is derived from an EMBL/GenBank/DDBJ whole genome shotgun (WGS) entry which is preliminary data.</text>
</comment>
<dbReference type="EMBL" id="BAAANY010000008">
    <property type="protein sequence ID" value="GAA1672981.1"/>
    <property type="molecule type" value="Genomic_DNA"/>
</dbReference>
<evidence type="ECO:0000313" key="2">
    <source>
        <dbReference type="EMBL" id="GAA1672981.1"/>
    </source>
</evidence>
<keyword evidence="3" id="KW-1185">Reference proteome</keyword>
<feature type="signal peptide" evidence="1">
    <location>
        <begin position="1"/>
        <end position="29"/>
    </location>
</feature>
<accession>A0ABP4SPS3</accession>
<dbReference type="Proteomes" id="UP001500618">
    <property type="component" value="Unassembled WGS sequence"/>
</dbReference>
<evidence type="ECO:0000313" key="3">
    <source>
        <dbReference type="Proteomes" id="UP001500618"/>
    </source>
</evidence>
<organism evidence="2 3">
    <name type="scientific">Fodinicola feengrottensis</name>
    <dbReference type="NCBI Taxonomy" id="435914"/>
    <lineage>
        <taxon>Bacteria</taxon>
        <taxon>Bacillati</taxon>
        <taxon>Actinomycetota</taxon>
        <taxon>Actinomycetes</taxon>
        <taxon>Mycobacteriales</taxon>
        <taxon>Fodinicola</taxon>
    </lineage>
</organism>
<feature type="chain" id="PRO_5046413722" evidence="1">
    <location>
        <begin position="30"/>
        <end position="151"/>
    </location>
</feature>
<gene>
    <name evidence="2" type="ORF">GCM10009765_22870</name>
</gene>
<proteinExistence type="predicted"/>
<keyword evidence="1" id="KW-0732">Signal</keyword>
<evidence type="ECO:0000256" key="1">
    <source>
        <dbReference type="SAM" id="SignalP"/>
    </source>
</evidence>
<protein>
    <submittedName>
        <fullName evidence="2">Uncharacterized protein</fullName>
    </submittedName>
</protein>